<keyword evidence="3" id="KW-1185">Reference proteome</keyword>
<name>A0A927F5E4_9BACT</name>
<evidence type="ECO:0000256" key="1">
    <source>
        <dbReference type="SAM" id="Phobius"/>
    </source>
</evidence>
<keyword evidence="1" id="KW-1133">Transmembrane helix</keyword>
<evidence type="ECO:0000313" key="3">
    <source>
        <dbReference type="Proteomes" id="UP000622317"/>
    </source>
</evidence>
<gene>
    <name evidence="2" type="ORF">IEN85_00570</name>
</gene>
<proteinExistence type="predicted"/>
<keyword evidence="1" id="KW-0812">Transmembrane</keyword>
<dbReference type="Proteomes" id="UP000622317">
    <property type="component" value="Unassembled WGS sequence"/>
</dbReference>
<feature type="transmembrane region" description="Helical" evidence="1">
    <location>
        <begin position="7"/>
        <end position="24"/>
    </location>
</feature>
<keyword evidence="1" id="KW-0472">Membrane</keyword>
<organism evidence="2 3">
    <name type="scientific">Pelagicoccus enzymogenes</name>
    <dbReference type="NCBI Taxonomy" id="2773457"/>
    <lineage>
        <taxon>Bacteria</taxon>
        <taxon>Pseudomonadati</taxon>
        <taxon>Verrucomicrobiota</taxon>
        <taxon>Opitutia</taxon>
        <taxon>Puniceicoccales</taxon>
        <taxon>Pelagicoccaceae</taxon>
        <taxon>Pelagicoccus</taxon>
    </lineage>
</organism>
<dbReference type="RefSeq" id="WP_191615115.1">
    <property type="nucleotide sequence ID" value="NZ_JACYFG010000002.1"/>
</dbReference>
<accession>A0A927F5E4</accession>
<evidence type="ECO:0000313" key="2">
    <source>
        <dbReference type="EMBL" id="MBD5777986.1"/>
    </source>
</evidence>
<protein>
    <submittedName>
        <fullName evidence="2">Uncharacterized protein</fullName>
    </submittedName>
</protein>
<comment type="caution">
    <text evidence="2">The sequence shown here is derived from an EMBL/GenBank/DDBJ whole genome shotgun (WGS) entry which is preliminary data.</text>
</comment>
<sequence length="88" mass="9451">MKALGFRLAGIGAMVLGFVFWMYGGARLGWYAEFYVVEKVDPIMELTYTEEVPAFLPGVEALALGFLAFVALMAIGALIDRKGASLGA</sequence>
<dbReference type="EMBL" id="JACYFG010000002">
    <property type="protein sequence ID" value="MBD5777986.1"/>
    <property type="molecule type" value="Genomic_DNA"/>
</dbReference>
<feature type="transmembrane region" description="Helical" evidence="1">
    <location>
        <begin position="54"/>
        <end position="79"/>
    </location>
</feature>
<reference evidence="2" key="1">
    <citation type="submission" date="2020-09" db="EMBL/GenBank/DDBJ databases">
        <title>Pelagicoccus enzymogenes sp. nov. with an EPS production, isolated from marine sediment.</title>
        <authorList>
            <person name="Feng X."/>
        </authorList>
    </citation>
    <scope>NUCLEOTIDE SEQUENCE</scope>
    <source>
        <strain evidence="2">NFK12</strain>
    </source>
</reference>
<dbReference type="AlphaFoldDB" id="A0A927F5E4"/>